<keyword evidence="2 10" id="KW-0808">Transferase</keyword>
<dbReference type="RefSeq" id="WP_306952978.1">
    <property type="nucleotide sequence ID" value="NZ_JAURUO010000002.1"/>
</dbReference>
<dbReference type="Pfam" id="PF02782">
    <property type="entry name" value="FGGY_C"/>
    <property type="match status" value="1"/>
</dbReference>
<dbReference type="InterPro" id="IPR043129">
    <property type="entry name" value="ATPase_NBD"/>
</dbReference>
<evidence type="ECO:0000256" key="6">
    <source>
        <dbReference type="ARBA" id="ARBA00023157"/>
    </source>
</evidence>
<evidence type="ECO:0000256" key="3">
    <source>
        <dbReference type="ARBA" id="ARBA00022741"/>
    </source>
</evidence>
<dbReference type="EC" id="2.7.1.5" evidence="10"/>
<dbReference type="InterPro" id="IPR018485">
    <property type="entry name" value="FGGY_C"/>
</dbReference>
<sequence length="501" mass="56600">MFHSAAIDIGASSGRVIRGSFDGNQLQVCELYRFSNQPVTVHGRMYWDIYRLYAEIKDGLRRLAAESKSVKSVGIDTWAVDYGLLDKDGLLMNLPRHYRDSRTLGMMERVEERIHRNQLFARTGIQRMPINTLYQLMAEQVESPERLSRATHLLLIPDLLNYFLTGQKWTEFTNATTTQLLCAGTKHWDMDLLQQLDLPSHYLGKIVSPGTSLGHLSDLDLLQDSRVAAASVIHVASHDTASAVLGIPVQSESFAYISSGTWSLFGTLVSEPIINERTAEMNFTNEGGYQNYRLLKNIMGLWLLQQTELSEQKRGNICSIPDMLRLAQNGKPFAFYFDTEDARLLPPGDIPSRIYEICRENSQNPPVDLGTLVRGILENLAFQYRYVLDQLEEILQRRIQVIHIVGGGAQNELLCQFTADATGRPVIAGPIEASAIGNLGMQLLAQDELRSSSELQELVKRSVITKLYEPLLEKRWEEAYKLYLESTGKRLSNRARQNICS</sequence>
<evidence type="ECO:0000256" key="5">
    <source>
        <dbReference type="ARBA" id="ARBA00022840"/>
    </source>
</evidence>
<feature type="domain" description="Carbohydrate kinase FGGY N-terminal" evidence="8">
    <location>
        <begin position="6"/>
        <end position="246"/>
    </location>
</feature>
<comment type="caution">
    <text evidence="10">The sequence shown here is derived from an EMBL/GenBank/DDBJ whole genome shotgun (WGS) entry which is preliminary data.</text>
</comment>
<name>A0ABT9LT89_9BACL</name>
<comment type="similarity">
    <text evidence="1">Belongs to the FGGY kinase family.</text>
</comment>
<dbReference type="InterPro" id="IPR013449">
    <property type="entry name" value="Rhamnulokinase"/>
</dbReference>
<keyword evidence="6" id="KW-1015">Disulfide bond</keyword>
<dbReference type="PANTHER" id="PTHR10196:SF93">
    <property type="entry name" value="L-RHAMNULOKINASE"/>
    <property type="match status" value="1"/>
</dbReference>
<dbReference type="InterPro" id="IPR018484">
    <property type="entry name" value="FGGY_N"/>
</dbReference>
<evidence type="ECO:0000313" key="11">
    <source>
        <dbReference type="Proteomes" id="UP001229209"/>
    </source>
</evidence>
<keyword evidence="4" id="KW-0418">Kinase</keyword>
<dbReference type="SUPFAM" id="SSF53067">
    <property type="entry name" value="Actin-like ATPase domain"/>
    <property type="match status" value="2"/>
</dbReference>
<dbReference type="Proteomes" id="UP001229209">
    <property type="component" value="Unassembled WGS sequence"/>
</dbReference>
<evidence type="ECO:0000256" key="1">
    <source>
        <dbReference type="ARBA" id="ARBA00009156"/>
    </source>
</evidence>
<evidence type="ECO:0000313" key="10">
    <source>
        <dbReference type="EMBL" id="MDP9727474.1"/>
    </source>
</evidence>
<keyword evidence="3" id="KW-0547">Nucleotide-binding</keyword>
<dbReference type="EMBL" id="JAURUO010000002">
    <property type="protein sequence ID" value="MDP9727474.1"/>
    <property type="molecule type" value="Genomic_DNA"/>
</dbReference>
<evidence type="ECO:0000259" key="8">
    <source>
        <dbReference type="Pfam" id="PF00370"/>
    </source>
</evidence>
<accession>A0ABT9LT89</accession>
<keyword evidence="11" id="KW-1185">Reference proteome</keyword>
<dbReference type="Pfam" id="PF00370">
    <property type="entry name" value="FGGY_N"/>
    <property type="match status" value="1"/>
</dbReference>
<organism evidence="10 11">
    <name type="scientific">Alicyclobacillus tolerans</name>
    <dbReference type="NCBI Taxonomy" id="90970"/>
    <lineage>
        <taxon>Bacteria</taxon>
        <taxon>Bacillati</taxon>
        <taxon>Bacillota</taxon>
        <taxon>Bacilli</taxon>
        <taxon>Bacillales</taxon>
        <taxon>Alicyclobacillaceae</taxon>
        <taxon>Alicyclobacillus</taxon>
    </lineage>
</organism>
<proteinExistence type="inferred from homology"/>
<protein>
    <submittedName>
        <fullName evidence="10">Rhamnulokinase</fullName>
        <ecNumber evidence="10">2.7.1.5</ecNumber>
    </submittedName>
</protein>
<gene>
    <name evidence="10" type="ORF">J2S04_000401</name>
</gene>
<keyword evidence="7" id="KW-0684">Rhamnose metabolism</keyword>
<dbReference type="GO" id="GO:0008993">
    <property type="term" value="F:rhamnulokinase activity"/>
    <property type="evidence" value="ECO:0007669"/>
    <property type="project" value="UniProtKB-EC"/>
</dbReference>
<dbReference type="CDD" id="cd07771">
    <property type="entry name" value="ASKHA_NBD_FGGY_RhaB-like"/>
    <property type="match status" value="1"/>
</dbReference>
<feature type="domain" description="Carbohydrate kinase FGGY C-terminal" evidence="9">
    <location>
        <begin position="255"/>
        <end position="445"/>
    </location>
</feature>
<dbReference type="PANTHER" id="PTHR10196">
    <property type="entry name" value="SUGAR KINASE"/>
    <property type="match status" value="1"/>
</dbReference>
<keyword evidence="5" id="KW-0067">ATP-binding</keyword>
<reference evidence="10 11" key="1">
    <citation type="submission" date="2023-07" db="EMBL/GenBank/DDBJ databases">
        <title>Genomic Encyclopedia of Type Strains, Phase IV (KMG-IV): sequencing the most valuable type-strain genomes for metagenomic binning, comparative biology and taxonomic classification.</title>
        <authorList>
            <person name="Goeker M."/>
        </authorList>
    </citation>
    <scope>NUCLEOTIDE SEQUENCE [LARGE SCALE GENOMIC DNA]</scope>
    <source>
        <strain evidence="10 11">DSM 25924</strain>
    </source>
</reference>
<evidence type="ECO:0000256" key="4">
    <source>
        <dbReference type="ARBA" id="ARBA00022777"/>
    </source>
</evidence>
<evidence type="ECO:0000256" key="2">
    <source>
        <dbReference type="ARBA" id="ARBA00022679"/>
    </source>
</evidence>
<evidence type="ECO:0000256" key="7">
    <source>
        <dbReference type="ARBA" id="ARBA00023308"/>
    </source>
</evidence>
<evidence type="ECO:0000259" key="9">
    <source>
        <dbReference type="Pfam" id="PF02782"/>
    </source>
</evidence>
<dbReference type="Gene3D" id="3.30.420.40">
    <property type="match status" value="2"/>
</dbReference>